<comment type="function">
    <text evidence="7">Acts as an adapter for the XPO1/CRM1-mediated export of the 60S ribosomal subunit.</text>
</comment>
<feature type="region of interest" description="Disordered" evidence="8">
    <location>
        <begin position="482"/>
        <end position="544"/>
    </location>
</feature>
<keyword evidence="4 7" id="KW-0963">Cytoplasm</keyword>
<dbReference type="Proteomes" id="UP000031575">
    <property type="component" value="Unassembled WGS sequence"/>
</dbReference>
<evidence type="ECO:0000256" key="4">
    <source>
        <dbReference type="ARBA" id="ARBA00022490"/>
    </source>
</evidence>
<sequence>MSTMDLDDAVQVGNAPKTVATILCYNCGTPIDGTTAAGAICHECIKLTVDISKNIPREANIQFCRDCNRWMIPPNQWVSAEPESREMLAMCLKRLRGINKVRVVDARFIWTEPNSRRVRVEITVQDAIADGVLLNQSFEVMYVVSTHQCPDCAKSYTHNVWRATVQVRQKVTHKRTFLFLEQLMLKHGAHREALNISEAKEGLDFFFAHRNQAVKFVDFLKSVVPIHMTYSPELISEDIHSGTRSMKFAYSIEIVPICKDDLVALPLNMAKKIGGISPIALCYRIGTAVNLLDPATLQTAEISAPVYWREKFPIAPLADVKELVEFVVLDIEPTGPRKGRWLPAEATVARASDMGSNDTTYFTRTHLGGLLKPGDSAMGYLLQGSNFNNPQFDEIEKSHAYSATVPEVVLVKKHYPNRRKNKHRNWKLKRMAKQESELLPKKADQSRMENEYEMFLQDVEEDEELRAALALYKNPSQKAALAAERRKQMEASGTMDVEEGQEEDGGEEDEDEDEDEDDDGPRVNLDELLDDLDDLDINDEGGEE</sequence>
<evidence type="ECO:0000259" key="11">
    <source>
        <dbReference type="Pfam" id="PF21193"/>
    </source>
</evidence>
<dbReference type="InterPro" id="IPR048899">
    <property type="entry name" value="NMD_SH3"/>
</dbReference>
<organism evidence="12 13">
    <name type="scientific">Sporothrix brasiliensis 5110</name>
    <dbReference type="NCBI Taxonomy" id="1398154"/>
    <lineage>
        <taxon>Eukaryota</taxon>
        <taxon>Fungi</taxon>
        <taxon>Dikarya</taxon>
        <taxon>Ascomycota</taxon>
        <taxon>Pezizomycotina</taxon>
        <taxon>Sordariomycetes</taxon>
        <taxon>Sordariomycetidae</taxon>
        <taxon>Ophiostomatales</taxon>
        <taxon>Ophiostomataceae</taxon>
        <taxon>Sporothrix</taxon>
    </lineage>
</organism>
<evidence type="ECO:0000313" key="13">
    <source>
        <dbReference type="Proteomes" id="UP000031575"/>
    </source>
</evidence>
<dbReference type="InterPro" id="IPR048898">
    <property type="entry name" value="OB_NMD3"/>
</dbReference>
<evidence type="ECO:0000259" key="10">
    <source>
        <dbReference type="Pfam" id="PF21192"/>
    </source>
</evidence>
<comment type="similarity">
    <text evidence="1 7">Belongs to the NMD3 family.</text>
</comment>
<dbReference type="AlphaFoldDB" id="A0A0C2ITA0"/>
<feature type="domain" description="60S ribosomal export protein NMD3 SH3" evidence="11">
    <location>
        <begin position="257"/>
        <end position="304"/>
    </location>
</feature>
<evidence type="ECO:0000256" key="3">
    <source>
        <dbReference type="ARBA" id="ARBA00022448"/>
    </source>
</evidence>
<evidence type="ECO:0000259" key="9">
    <source>
        <dbReference type="Pfam" id="PF04981"/>
    </source>
</evidence>
<gene>
    <name evidence="12" type="ORF">SPBR_02658</name>
</gene>
<dbReference type="PANTHER" id="PTHR12746:SF2">
    <property type="entry name" value="60S RIBOSOMAL EXPORT PROTEIN NMD3"/>
    <property type="match status" value="1"/>
</dbReference>
<dbReference type="GO" id="GO:0005829">
    <property type="term" value="C:cytosol"/>
    <property type="evidence" value="ECO:0007669"/>
    <property type="project" value="EnsemblFungi"/>
</dbReference>
<dbReference type="RefSeq" id="XP_040620316.1">
    <property type="nucleotide sequence ID" value="XM_040760961.1"/>
</dbReference>
<dbReference type="Pfam" id="PF21193">
    <property type="entry name" value="NMD_SH3"/>
    <property type="match status" value="1"/>
</dbReference>
<dbReference type="GO" id="GO:0005634">
    <property type="term" value="C:nucleus"/>
    <property type="evidence" value="ECO:0007669"/>
    <property type="project" value="UniProtKB-SubCell"/>
</dbReference>
<dbReference type="GeneID" id="63675882"/>
<dbReference type="GO" id="GO:0030674">
    <property type="term" value="F:protein-macromolecule adaptor activity"/>
    <property type="evidence" value="ECO:0007669"/>
    <property type="project" value="EnsemblFungi"/>
</dbReference>
<dbReference type="OrthoDB" id="203821at2759"/>
<dbReference type="VEuPathDB" id="FungiDB:SPBR_02658"/>
<feature type="compositionally biased region" description="Acidic residues" evidence="8">
    <location>
        <begin position="496"/>
        <end position="519"/>
    </location>
</feature>
<dbReference type="InterPro" id="IPR007064">
    <property type="entry name" value="Nmd3_N"/>
</dbReference>
<evidence type="ECO:0000256" key="7">
    <source>
        <dbReference type="RuleBase" id="RU364108"/>
    </source>
</evidence>
<evidence type="ECO:0000256" key="2">
    <source>
        <dbReference type="ARBA" id="ARBA00017035"/>
    </source>
</evidence>
<dbReference type="Pfam" id="PF21192">
    <property type="entry name" value="OB_NMD3"/>
    <property type="match status" value="1"/>
</dbReference>
<dbReference type="GO" id="GO:0070180">
    <property type="term" value="F:large ribosomal subunit rRNA binding"/>
    <property type="evidence" value="ECO:0007669"/>
    <property type="project" value="EnsemblFungi"/>
</dbReference>
<feature type="domain" description="60S ribosomal export protein NMD3 OB-fold" evidence="10">
    <location>
        <begin position="323"/>
        <end position="413"/>
    </location>
</feature>
<keyword evidence="6 7" id="KW-0539">Nucleus</keyword>
<keyword evidence="3 7" id="KW-0813">Transport</keyword>
<evidence type="ECO:0000313" key="12">
    <source>
        <dbReference type="EMBL" id="KIH92306.1"/>
    </source>
</evidence>
<accession>A0A0C2ITA0</accession>
<comment type="subcellular location">
    <subcellularLocation>
        <location evidence="7">Cytoplasm</location>
    </subcellularLocation>
    <subcellularLocation>
        <location evidence="7">Nucleus</location>
    </subcellularLocation>
</comment>
<feature type="domain" description="Nmd3 N-terminal" evidence="9">
    <location>
        <begin position="24"/>
        <end position="254"/>
    </location>
</feature>
<dbReference type="PANTHER" id="PTHR12746">
    <property type="entry name" value="NONSENSE-MEDIATED MRNA DECAY PROTEIN 3"/>
    <property type="match status" value="1"/>
</dbReference>
<dbReference type="GO" id="GO:0043023">
    <property type="term" value="F:ribosomal large subunit binding"/>
    <property type="evidence" value="ECO:0007669"/>
    <property type="project" value="EnsemblFungi"/>
</dbReference>
<name>A0A0C2ITA0_9PEZI</name>
<proteinExistence type="inferred from homology"/>
<keyword evidence="13" id="KW-1185">Reference proteome</keyword>
<dbReference type="HOGENOM" id="CLU_027444_2_0_1"/>
<dbReference type="EMBL" id="AWTV01000006">
    <property type="protein sequence ID" value="KIH92306.1"/>
    <property type="molecule type" value="Genomic_DNA"/>
</dbReference>
<feature type="compositionally biased region" description="Acidic residues" evidence="8">
    <location>
        <begin position="527"/>
        <end position="544"/>
    </location>
</feature>
<dbReference type="Pfam" id="PF04981">
    <property type="entry name" value="NMD3"/>
    <property type="match status" value="1"/>
</dbReference>
<reference evidence="12 13" key="1">
    <citation type="journal article" date="2014" name="BMC Genomics">
        <title>Comparative genomics of the major fungal agents of human and animal Sporotrichosis: Sporothrix schenckii and Sporothrix brasiliensis.</title>
        <authorList>
            <person name="Teixeira M.M."/>
            <person name="de Almeida L.G."/>
            <person name="Kubitschek-Barreira P."/>
            <person name="Alves F.L."/>
            <person name="Kioshima E.S."/>
            <person name="Abadio A.K."/>
            <person name="Fernandes L."/>
            <person name="Derengowski L.S."/>
            <person name="Ferreira K.S."/>
            <person name="Souza R.C."/>
            <person name="Ruiz J.C."/>
            <person name="de Andrade N.C."/>
            <person name="Paes H.C."/>
            <person name="Nicola A.M."/>
            <person name="Albuquerque P."/>
            <person name="Gerber A.L."/>
            <person name="Martins V.P."/>
            <person name="Peconick L.D."/>
            <person name="Neto A.V."/>
            <person name="Chaucanez C.B."/>
            <person name="Silva P.A."/>
            <person name="Cunha O.L."/>
            <person name="de Oliveira F.F."/>
            <person name="dos Santos T.C."/>
            <person name="Barros A.L."/>
            <person name="Soares M.A."/>
            <person name="de Oliveira L.M."/>
            <person name="Marini M.M."/>
            <person name="Villalobos-Duno H."/>
            <person name="Cunha M.M."/>
            <person name="de Hoog S."/>
            <person name="da Silveira J.F."/>
            <person name="Henrissat B."/>
            <person name="Nino-Vega G.A."/>
            <person name="Cisalpino P.S."/>
            <person name="Mora-Montes H.M."/>
            <person name="Almeida S.R."/>
            <person name="Stajich J.E."/>
            <person name="Lopes-Bezerra L.M."/>
            <person name="Vasconcelos A.T."/>
            <person name="Felipe M.S."/>
        </authorList>
    </citation>
    <scope>NUCLEOTIDE SEQUENCE [LARGE SCALE GENOMIC DNA]</scope>
    <source>
        <strain evidence="12 13">5110</strain>
    </source>
</reference>
<dbReference type="InterPro" id="IPR039768">
    <property type="entry name" value="Nmd3"/>
</dbReference>
<evidence type="ECO:0000256" key="5">
    <source>
        <dbReference type="ARBA" id="ARBA00022927"/>
    </source>
</evidence>
<dbReference type="GO" id="GO:0015031">
    <property type="term" value="P:protein transport"/>
    <property type="evidence" value="ECO:0007669"/>
    <property type="project" value="UniProtKB-KW"/>
</dbReference>
<evidence type="ECO:0000256" key="1">
    <source>
        <dbReference type="ARBA" id="ARBA00009794"/>
    </source>
</evidence>
<evidence type="ECO:0000256" key="8">
    <source>
        <dbReference type="SAM" id="MobiDB-lite"/>
    </source>
</evidence>
<protein>
    <recommendedName>
        <fullName evidence="2 7">60S ribosomal export protein NMD3</fullName>
    </recommendedName>
</protein>
<keyword evidence="5 7" id="KW-0653">Protein transport</keyword>
<dbReference type="GO" id="GO:0000055">
    <property type="term" value="P:ribosomal large subunit export from nucleus"/>
    <property type="evidence" value="ECO:0007669"/>
    <property type="project" value="EnsemblFungi"/>
</dbReference>
<comment type="caution">
    <text evidence="12">The sequence shown here is derived from an EMBL/GenBank/DDBJ whole genome shotgun (WGS) entry which is preliminary data.</text>
</comment>
<evidence type="ECO:0000256" key="6">
    <source>
        <dbReference type="ARBA" id="ARBA00023242"/>
    </source>
</evidence>